<dbReference type="InterPro" id="IPR029045">
    <property type="entry name" value="ClpP/crotonase-like_dom_sf"/>
</dbReference>
<evidence type="ECO:0000256" key="5">
    <source>
        <dbReference type="RuleBase" id="RU004404"/>
    </source>
</evidence>
<evidence type="ECO:0000256" key="2">
    <source>
        <dbReference type="ARBA" id="ARBA00022670"/>
    </source>
</evidence>
<dbReference type="InterPro" id="IPR036034">
    <property type="entry name" value="PDZ_sf"/>
</dbReference>
<name>H1HKR2_9BACT</name>
<organism evidence="7 8">
    <name type="scientific">Segatella maculosa OT 289</name>
    <dbReference type="NCBI Taxonomy" id="999422"/>
    <lineage>
        <taxon>Bacteria</taxon>
        <taxon>Pseudomonadati</taxon>
        <taxon>Bacteroidota</taxon>
        <taxon>Bacteroidia</taxon>
        <taxon>Bacteroidales</taxon>
        <taxon>Prevotellaceae</taxon>
        <taxon>Segatella</taxon>
    </lineage>
</organism>
<dbReference type="InterPro" id="IPR005151">
    <property type="entry name" value="Tail-specific_protease"/>
</dbReference>
<dbReference type="CDD" id="cd07560">
    <property type="entry name" value="Peptidase_S41_CPP"/>
    <property type="match status" value="1"/>
</dbReference>
<evidence type="ECO:0000256" key="1">
    <source>
        <dbReference type="ARBA" id="ARBA00009179"/>
    </source>
</evidence>
<dbReference type="Pfam" id="PF22694">
    <property type="entry name" value="CtpB_N-like"/>
    <property type="match status" value="1"/>
</dbReference>
<dbReference type="OrthoDB" id="9812068at2"/>
<evidence type="ECO:0000313" key="7">
    <source>
        <dbReference type="EMBL" id="EHO73163.1"/>
    </source>
</evidence>
<evidence type="ECO:0000256" key="3">
    <source>
        <dbReference type="ARBA" id="ARBA00022801"/>
    </source>
</evidence>
<sequence length="543" mass="61366">MKSNPNPMRCLYAFRQGMVWAVFSFVMLPLSLKAQRMNLGSDAPIRKLQIAEMAISNLYVDTVDENKLVEDGIRGMIEKLDPHSSYATAKETKEMNEPLQGSFEGIGVQFNMVQDTLLVIQPIVNGPSERVGILAGDRIVSVNDTAIAGVKMSKEEIMKRLRGAKGSKVRLGIVRRGIAGMLYFTVTRDKIPVKTLDAAYMIRPKVGYIRIGSFGLTTYNEFMEAVNMLKNNGMKDLILDLEENGGGYLLAAVQIANEFLKRNDLIVYTQGRRAPRQEHRADGTGKLLDGKVVVLINEYTASAAEIVTGAIQDQDRGEVVGRRSFGKGLVQRPIDFADGSMIRLTIAHYYTPSGRCIQKPYKKGEALDYAMDIEKRFEHGELYSADSIHFADSLKYKTLRKQRVVYGGGGIMPDYFVPLDTTQYTRFHRQLAARSYIINANLKYIDVNRKQLRNRFATFADFNARYEVPESFVNDVLEAAAKDNIKPKDEQELQQTLPRLRLQLKALVARDLWDMSEYFQVINEENPIVRKAVELFEQAESNH</sequence>
<dbReference type="PATRIC" id="fig|999422.3.peg.775"/>
<dbReference type="STRING" id="999422.HMPREF9944_00756"/>
<gene>
    <name evidence="7" type="ORF">HMPREF9944_00756</name>
</gene>
<dbReference type="Pfam" id="PF03572">
    <property type="entry name" value="Peptidase_S41"/>
    <property type="match status" value="1"/>
</dbReference>
<dbReference type="PROSITE" id="PS50106">
    <property type="entry name" value="PDZ"/>
    <property type="match status" value="1"/>
</dbReference>
<keyword evidence="3 5" id="KW-0378">Hydrolase</keyword>
<comment type="caution">
    <text evidence="7">The sequence shown here is derived from an EMBL/GenBank/DDBJ whole genome shotgun (WGS) entry which is preliminary data.</text>
</comment>
<dbReference type="Gene3D" id="3.30.750.44">
    <property type="match status" value="1"/>
</dbReference>
<dbReference type="PANTHER" id="PTHR32060:SF30">
    <property type="entry name" value="CARBOXY-TERMINAL PROCESSING PROTEASE CTPA"/>
    <property type="match status" value="1"/>
</dbReference>
<evidence type="ECO:0000313" key="8">
    <source>
        <dbReference type="Proteomes" id="UP000003167"/>
    </source>
</evidence>
<keyword evidence="2 5" id="KW-0645">Protease</keyword>
<dbReference type="NCBIfam" id="TIGR00225">
    <property type="entry name" value="prc"/>
    <property type="match status" value="1"/>
</dbReference>
<proteinExistence type="inferred from homology"/>
<dbReference type="RefSeq" id="WP_008564516.1">
    <property type="nucleotide sequence ID" value="NZ_JH594501.1"/>
</dbReference>
<dbReference type="Proteomes" id="UP000003167">
    <property type="component" value="Unassembled WGS sequence"/>
</dbReference>
<dbReference type="PANTHER" id="PTHR32060">
    <property type="entry name" value="TAIL-SPECIFIC PROTEASE"/>
    <property type="match status" value="1"/>
</dbReference>
<dbReference type="InterPro" id="IPR001478">
    <property type="entry name" value="PDZ"/>
</dbReference>
<accession>H1HKR2</accession>
<dbReference type="SMART" id="SM00228">
    <property type="entry name" value="PDZ"/>
    <property type="match status" value="1"/>
</dbReference>
<reference evidence="7 8" key="1">
    <citation type="submission" date="2011-12" db="EMBL/GenBank/DDBJ databases">
        <title>The Genome Sequence of Prevotella maculosa OT 289.</title>
        <authorList>
            <consortium name="The Broad Institute Genome Sequencing Platform"/>
            <person name="Earl A."/>
            <person name="Ward D."/>
            <person name="Feldgarden M."/>
            <person name="Gevers D."/>
            <person name="Izard J."/>
            <person name="Blanton J.M."/>
            <person name="Mathney J."/>
            <person name="Tanner A.C."/>
            <person name="Dewhirst F.E."/>
            <person name="Young S.K."/>
            <person name="Zeng Q."/>
            <person name="Gargeya S."/>
            <person name="Fitzgerald M."/>
            <person name="Haas B."/>
            <person name="Abouelleil A."/>
            <person name="Alvarado L."/>
            <person name="Arachchi H.M."/>
            <person name="Berlin A."/>
            <person name="Chapman S.B."/>
            <person name="Gearin G."/>
            <person name="Goldberg J."/>
            <person name="Griggs A."/>
            <person name="Gujja S."/>
            <person name="Hansen M."/>
            <person name="Heiman D."/>
            <person name="Howarth C."/>
            <person name="Larimer J."/>
            <person name="Lui A."/>
            <person name="MacDonald P.J.P."/>
            <person name="McCowen C."/>
            <person name="Montmayeur A."/>
            <person name="Murphy C."/>
            <person name="Neiman D."/>
            <person name="Pearson M."/>
            <person name="Priest M."/>
            <person name="Roberts A."/>
            <person name="Saif S."/>
            <person name="Shea T."/>
            <person name="Sisk P."/>
            <person name="Stolte C."/>
            <person name="Sykes S."/>
            <person name="Wortman J."/>
            <person name="Nusbaum C."/>
            <person name="Birren B."/>
        </authorList>
    </citation>
    <scope>NUCLEOTIDE SEQUENCE [LARGE SCALE GENOMIC DNA]</scope>
    <source>
        <strain evidence="7 8">OT 289</strain>
    </source>
</reference>
<dbReference type="CDD" id="cd06782">
    <property type="entry name" value="cpPDZ_CPP-like"/>
    <property type="match status" value="1"/>
</dbReference>
<dbReference type="GO" id="GO:0008236">
    <property type="term" value="F:serine-type peptidase activity"/>
    <property type="evidence" value="ECO:0007669"/>
    <property type="project" value="UniProtKB-KW"/>
</dbReference>
<evidence type="ECO:0000256" key="4">
    <source>
        <dbReference type="ARBA" id="ARBA00022825"/>
    </source>
</evidence>
<feature type="domain" description="PDZ" evidence="6">
    <location>
        <begin position="92"/>
        <end position="164"/>
    </location>
</feature>
<keyword evidence="4 5" id="KW-0720">Serine protease</keyword>
<dbReference type="SUPFAM" id="SSF52096">
    <property type="entry name" value="ClpP/crotonase"/>
    <property type="match status" value="1"/>
</dbReference>
<dbReference type="HOGENOM" id="CLU_017295_2_1_10"/>
<dbReference type="FunFam" id="2.30.42.10:FF:000063">
    <property type="entry name" value="Peptidase, S41 family"/>
    <property type="match status" value="1"/>
</dbReference>
<dbReference type="GO" id="GO:0007165">
    <property type="term" value="P:signal transduction"/>
    <property type="evidence" value="ECO:0007669"/>
    <property type="project" value="TreeGrafter"/>
</dbReference>
<dbReference type="InterPro" id="IPR055210">
    <property type="entry name" value="CtpA/B_N"/>
</dbReference>
<dbReference type="EMBL" id="AGEK01000016">
    <property type="protein sequence ID" value="EHO73163.1"/>
    <property type="molecule type" value="Genomic_DNA"/>
</dbReference>
<dbReference type="AlphaFoldDB" id="H1HKR2"/>
<dbReference type="Gene3D" id="3.90.226.10">
    <property type="entry name" value="2-enoyl-CoA Hydratase, Chain A, domain 1"/>
    <property type="match status" value="1"/>
</dbReference>
<dbReference type="Pfam" id="PF13180">
    <property type="entry name" value="PDZ_2"/>
    <property type="match status" value="1"/>
</dbReference>
<dbReference type="SUPFAM" id="SSF50156">
    <property type="entry name" value="PDZ domain-like"/>
    <property type="match status" value="1"/>
</dbReference>
<dbReference type="GO" id="GO:0006508">
    <property type="term" value="P:proteolysis"/>
    <property type="evidence" value="ECO:0007669"/>
    <property type="project" value="UniProtKB-KW"/>
</dbReference>
<evidence type="ECO:0000259" key="6">
    <source>
        <dbReference type="PROSITE" id="PS50106"/>
    </source>
</evidence>
<dbReference type="Gene3D" id="2.30.42.10">
    <property type="match status" value="1"/>
</dbReference>
<dbReference type="InterPro" id="IPR004447">
    <property type="entry name" value="Peptidase_S41A"/>
</dbReference>
<dbReference type="GO" id="GO:0030288">
    <property type="term" value="C:outer membrane-bounded periplasmic space"/>
    <property type="evidence" value="ECO:0007669"/>
    <property type="project" value="TreeGrafter"/>
</dbReference>
<comment type="similarity">
    <text evidence="1 5">Belongs to the peptidase S41A family.</text>
</comment>
<keyword evidence="8" id="KW-1185">Reference proteome</keyword>
<protein>
    <submittedName>
        <fullName evidence="7">C-terminal processing peptidase</fullName>
    </submittedName>
</protein>
<dbReference type="SMART" id="SM00245">
    <property type="entry name" value="TSPc"/>
    <property type="match status" value="1"/>
</dbReference>
<dbReference type="GO" id="GO:0004175">
    <property type="term" value="F:endopeptidase activity"/>
    <property type="evidence" value="ECO:0007669"/>
    <property type="project" value="TreeGrafter"/>
</dbReference>